<sequence length="122" mass="13166">LEFSIAILLVISVFALYVNPTVDANGSVRSYEKRSVGTFEIGLGTVPASPSPGVVHFAAYVQDIGTGVRYLNANVRLTASGPGSQDPEIGPEKMPNNLMDPSYYELNTAVDRDGIWFVMIEV</sequence>
<reference evidence="1" key="1">
    <citation type="submission" date="2018-05" db="EMBL/GenBank/DDBJ databases">
        <authorList>
            <person name="Lanie J.A."/>
            <person name="Ng W.-L."/>
            <person name="Kazmierczak K.M."/>
            <person name="Andrzejewski T.M."/>
            <person name="Davidsen T.M."/>
            <person name="Wayne K.J."/>
            <person name="Tettelin H."/>
            <person name="Glass J.I."/>
            <person name="Rusch D."/>
            <person name="Podicherti R."/>
            <person name="Tsui H.-C.T."/>
            <person name="Winkler M.E."/>
        </authorList>
    </citation>
    <scope>NUCLEOTIDE SEQUENCE</scope>
</reference>
<dbReference type="AlphaFoldDB" id="A0A381UD67"/>
<organism evidence="1">
    <name type="scientific">marine metagenome</name>
    <dbReference type="NCBI Taxonomy" id="408172"/>
    <lineage>
        <taxon>unclassified sequences</taxon>
        <taxon>metagenomes</taxon>
        <taxon>ecological metagenomes</taxon>
    </lineage>
</organism>
<accession>A0A381UD67</accession>
<evidence type="ECO:0000313" key="1">
    <source>
        <dbReference type="EMBL" id="SVA25691.1"/>
    </source>
</evidence>
<dbReference type="EMBL" id="UINC01006135">
    <property type="protein sequence ID" value="SVA25691.1"/>
    <property type="molecule type" value="Genomic_DNA"/>
</dbReference>
<proteinExistence type="predicted"/>
<name>A0A381UD67_9ZZZZ</name>
<feature type="non-terminal residue" evidence="1">
    <location>
        <position position="1"/>
    </location>
</feature>
<feature type="non-terminal residue" evidence="1">
    <location>
        <position position="122"/>
    </location>
</feature>
<evidence type="ECO:0008006" key="2">
    <source>
        <dbReference type="Google" id="ProtNLM"/>
    </source>
</evidence>
<gene>
    <name evidence="1" type="ORF">METZ01_LOCUS78545</name>
</gene>
<protein>
    <recommendedName>
        <fullName evidence="2">YtkA-like domain-containing protein</fullName>
    </recommendedName>
</protein>